<sequence length="713" mass="79673">MSQNLKAILQAEIDNSIGFIESETVEQRKQALQAYLRQPYGNEVEGKSSIVTGEVAEAIDGAMPPLMRIFTASDEVVLANPTGPGDEAGAKQVTDYLNYIFLQDNQGVIIMHDWFKDALMQKNGIVKAYWEDKEDVTKESYQGLSDDELALMLQDKDFEVVEQDTQEFPILDPMGMPVFNEDGTPAMFGVHDIKVSKRVKTGKVVIQNVPPEEFLISKRGIKIETSPFVAHRRMITRSDLVAMGFDKKVVEGLATGDQLAYTPERVARFSPGEQPYDTQAEDFAMQEIEVYECYVYIDEDGDGIAERRQVFYAGNEILSNEEADYVPFYSVCPIPIPHKFFGNSLADRTVDLQLIKTTVTRQMLDNLYLTNNARVVAVEGQVNFDDLLTSTAGGVIRAKSPNAVQQLNVQNVSAQSFPMLEYMDRVQAKRTGVTDASQGLDASILQNVTAAAVASMQQAGAGKIEMIARIFADTGVRDLFYGILHLVTKYQQKERIIRLRGTYVAIDPRTWANKYDLAVNVGLGNGSRDQQMAMLQMVLAKQEQMIAQFGPANPFVSFGQYRASLGRMVEAAGFKDSAEFFKPISPELDQQLSNPQPQEPQMPPEIQAFMAKTQAEIQGQQAKFQADMQMQQAKMQADLEFERQKAALELQLQRDKAAAEIQLMREKEASKLQIEREKMNMHFAMKEQEFQAEAQLKALKIGAGITSNVEIPG</sequence>
<accession>A0A6J5M8X7</accession>
<proteinExistence type="predicted"/>
<evidence type="ECO:0000313" key="1">
    <source>
        <dbReference type="EMBL" id="CAB4141620.1"/>
    </source>
</evidence>
<organism evidence="1">
    <name type="scientific">uncultured Caudovirales phage</name>
    <dbReference type="NCBI Taxonomy" id="2100421"/>
    <lineage>
        <taxon>Viruses</taxon>
        <taxon>Duplodnaviria</taxon>
        <taxon>Heunggongvirae</taxon>
        <taxon>Uroviricota</taxon>
        <taxon>Caudoviricetes</taxon>
        <taxon>Peduoviridae</taxon>
        <taxon>Maltschvirus</taxon>
        <taxon>Maltschvirus maltsch</taxon>
    </lineage>
</organism>
<gene>
    <name evidence="1" type="ORF">UFOVP415_58</name>
</gene>
<name>A0A6J5M8X7_9CAUD</name>
<reference evidence="1" key="1">
    <citation type="submission" date="2020-04" db="EMBL/GenBank/DDBJ databases">
        <authorList>
            <person name="Chiriac C."/>
            <person name="Salcher M."/>
            <person name="Ghai R."/>
            <person name="Kavagutti S V."/>
        </authorList>
    </citation>
    <scope>NUCLEOTIDE SEQUENCE</scope>
</reference>
<protein>
    <recommendedName>
        <fullName evidence="2">Portal protein</fullName>
    </recommendedName>
</protein>
<evidence type="ECO:0008006" key="2">
    <source>
        <dbReference type="Google" id="ProtNLM"/>
    </source>
</evidence>
<dbReference type="Pfam" id="PF23899">
    <property type="entry name" value="SU10_portal"/>
    <property type="match status" value="1"/>
</dbReference>
<dbReference type="InterPro" id="IPR056909">
    <property type="entry name" value="SU10_portal"/>
</dbReference>
<dbReference type="EMBL" id="LR796390">
    <property type="protein sequence ID" value="CAB4141620.1"/>
    <property type="molecule type" value="Genomic_DNA"/>
</dbReference>